<organism evidence="3">
    <name type="scientific">Serpula lacrymans var. lacrymans (strain S7.3)</name>
    <name type="common">Dry rot fungus</name>
    <dbReference type="NCBI Taxonomy" id="936435"/>
    <lineage>
        <taxon>Eukaryota</taxon>
        <taxon>Fungi</taxon>
        <taxon>Dikarya</taxon>
        <taxon>Basidiomycota</taxon>
        <taxon>Agaricomycotina</taxon>
        <taxon>Agaricomycetes</taxon>
        <taxon>Agaricomycetidae</taxon>
        <taxon>Boletales</taxon>
        <taxon>Coniophorineae</taxon>
        <taxon>Serpulaceae</taxon>
        <taxon>Serpula</taxon>
    </lineage>
</organism>
<reference evidence="3" key="1">
    <citation type="journal article" date="2011" name="Science">
        <title>The plant cell wall-decomposing machinery underlies the functional diversity of forest fungi.</title>
        <authorList>
            <person name="Eastwood D.C."/>
            <person name="Floudas D."/>
            <person name="Binder M."/>
            <person name="Majcherczyk A."/>
            <person name="Schneider P."/>
            <person name="Aerts A."/>
            <person name="Asiegbu F.O."/>
            <person name="Baker S.E."/>
            <person name="Barry K."/>
            <person name="Bendiksby M."/>
            <person name="Blumentritt M."/>
            <person name="Coutinho P.M."/>
            <person name="Cullen D."/>
            <person name="de Vries R.P."/>
            <person name="Gathman A."/>
            <person name="Goodell B."/>
            <person name="Henrissat B."/>
            <person name="Ihrmark K."/>
            <person name="Kauserud H."/>
            <person name="Kohler A."/>
            <person name="LaButti K."/>
            <person name="Lapidus A."/>
            <person name="Lavin J.L."/>
            <person name="Lee Y.-H."/>
            <person name="Lindquist E."/>
            <person name="Lilly W."/>
            <person name="Lucas S."/>
            <person name="Morin E."/>
            <person name="Murat C."/>
            <person name="Oguiza J.A."/>
            <person name="Park J."/>
            <person name="Pisabarro A.G."/>
            <person name="Riley R."/>
            <person name="Rosling A."/>
            <person name="Salamov A."/>
            <person name="Schmidt O."/>
            <person name="Schmutz J."/>
            <person name="Skrede I."/>
            <person name="Stenlid J."/>
            <person name="Wiebenga A."/>
            <person name="Xie X."/>
            <person name="Kuees U."/>
            <person name="Hibbett D.S."/>
            <person name="Hoffmeister D."/>
            <person name="Hoegberg N."/>
            <person name="Martin F."/>
            <person name="Grigoriev I.V."/>
            <person name="Watkinson S.C."/>
        </authorList>
    </citation>
    <scope>NUCLEOTIDE SEQUENCE [LARGE SCALE GENOMIC DNA]</scope>
    <source>
        <strain evidence="3">strain S7.3</strain>
    </source>
</reference>
<keyword evidence="3" id="KW-1185">Reference proteome</keyword>
<feature type="compositionally biased region" description="Acidic residues" evidence="1">
    <location>
        <begin position="231"/>
        <end position="244"/>
    </location>
</feature>
<feature type="region of interest" description="Disordered" evidence="1">
    <location>
        <begin position="196"/>
        <end position="251"/>
    </location>
</feature>
<evidence type="ECO:0000313" key="3">
    <source>
        <dbReference type="Proteomes" id="UP000008063"/>
    </source>
</evidence>
<dbReference type="HOGENOM" id="CLU_1107677_0_0_1"/>
<evidence type="ECO:0000313" key="2">
    <source>
        <dbReference type="EMBL" id="EGO02749.1"/>
    </source>
</evidence>
<sequence>MCPFTTGMETPRSRYGCCTPIEPSYSSPTISDCTCTAELALPVPINVTVPSSEPCTSSLPCRLQSCTFCDESIYSPAPSFRLYTNVAGITPGPQRCLHPNLPPGIRPQQPNEEPSQIIPTPNQPPPVPSSSNQTQRTRPRSPSVAPSSTYKIEVDLARALSAQKIRRAELHVAQLKYQRSTADVALCRKHLRDEMQKEWDNSPDVVDETDMKEADDTPSPRPHKRVKLEDENGNEVMDGDDDSDSMSSPEI</sequence>
<evidence type="ECO:0000256" key="1">
    <source>
        <dbReference type="SAM" id="MobiDB-lite"/>
    </source>
</evidence>
<protein>
    <submittedName>
        <fullName evidence="2">Uncharacterized protein</fullName>
    </submittedName>
</protein>
<gene>
    <name evidence="2" type="ORF">SERLA73DRAFT_176104</name>
</gene>
<name>F8PMB7_SERL3</name>
<feature type="region of interest" description="Disordered" evidence="1">
    <location>
        <begin position="94"/>
        <end position="149"/>
    </location>
</feature>
<dbReference type="EMBL" id="GL945476">
    <property type="protein sequence ID" value="EGO02749.1"/>
    <property type="molecule type" value="Genomic_DNA"/>
</dbReference>
<dbReference type="Proteomes" id="UP000008063">
    <property type="component" value="Unassembled WGS sequence"/>
</dbReference>
<dbReference type="AlphaFoldDB" id="F8PMB7"/>
<dbReference type="InParanoid" id="F8PMB7"/>
<proteinExistence type="predicted"/>
<accession>F8PMB7</accession>